<dbReference type="AlphaFoldDB" id="A0A251ZVS4"/>
<dbReference type="EMBL" id="JOPB01000005">
    <property type="protein sequence ID" value="OUI78768.1"/>
    <property type="molecule type" value="Genomic_DNA"/>
</dbReference>
<proteinExistence type="predicted"/>
<sequence>MRNLLQNEVEEISGGSAATVFGNLGATIGNVVNQSFQRTYGYAPAQSAVGPATELGTGIGTIIDSITNPKLIPTAVNDMIQGISDIVGVSKANSALVASK</sequence>
<protein>
    <submittedName>
        <fullName evidence="1">Uncharacterized protein</fullName>
    </submittedName>
</protein>
<dbReference type="Proteomes" id="UP000194946">
    <property type="component" value="Unassembled WGS sequence"/>
</dbReference>
<comment type="caution">
    <text evidence="1">The sequence shown here is derived from an EMBL/GenBank/DDBJ whole genome shotgun (WGS) entry which is preliminary data.</text>
</comment>
<dbReference type="RefSeq" id="WP_008854645.1">
    <property type="nucleotide sequence ID" value="NZ_JOPB01000005.1"/>
</dbReference>
<evidence type="ECO:0000313" key="2">
    <source>
        <dbReference type="Proteomes" id="UP000194946"/>
    </source>
</evidence>
<organism evidence="1 2">
    <name type="scientific">Commensalibacter intestini</name>
    <dbReference type="NCBI Taxonomy" id="479936"/>
    <lineage>
        <taxon>Bacteria</taxon>
        <taxon>Pseudomonadati</taxon>
        <taxon>Pseudomonadota</taxon>
        <taxon>Alphaproteobacteria</taxon>
        <taxon>Acetobacterales</taxon>
        <taxon>Acetobacteraceae</taxon>
    </lineage>
</organism>
<gene>
    <name evidence="1" type="ORF">HK18_07770</name>
</gene>
<accession>A0A251ZVS4</accession>
<reference evidence="2" key="1">
    <citation type="submission" date="2014-06" db="EMBL/GenBank/DDBJ databases">
        <authorList>
            <person name="Winans N.J."/>
            <person name="Newell P.D."/>
            <person name="Douglas A.E."/>
        </authorList>
    </citation>
    <scope>NUCLEOTIDE SEQUENCE [LARGE SCALE GENOMIC DNA]</scope>
    <source>
        <strain evidence="2">DmL_052</strain>
    </source>
</reference>
<evidence type="ECO:0000313" key="1">
    <source>
        <dbReference type="EMBL" id="OUI78768.1"/>
    </source>
</evidence>
<keyword evidence="2" id="KW-1185">Reference proteome</keyword>
<name>A0A251ZVS4_9PROT</name>